<sequence length="61" mass="7033">MCRLFPEKFSICFSAMVACQLIVFAEVISLFNAQQLADSKKKFLFFFCCKMFLFGAGRCKQ</sequence>
<organism evidence="2">
    <name type="scientific">Arundo donax</name>
    <name type="common">Giant reed</name>
    <name type="synonym">Donax arundinaceus</name>
    <dbReference type="NCBI Taxonomy" id="35708"/>
    <lineage>
        <taxon>Eukaryota</taxon>
        <taxon>Viridiplantae</taxon>
        <taxon>Streptophyta</taxon>
        <taxon>Embryophyta</taxon>
        <taxon>Tracheophyta</taxon>
        <taxon>Spermatophyta</taxon>
        <taxon>Magnoliopsida</taxon>
        <taxon>Liliopsida</taxon>
        <taxon>Poales</taxon>
        <taxon>Poaceae</taxon>
        <taxon>PACMAD clade</taxon>
        <taxon>Arundinoideae</taxon>
        <taxon>Arundineae</taxon>
        <taxon>Arundo</taxon>
    </lineage>
</organism>
<reference evidence="2" key="2">
    <citation type="journal article" date="2015" name="Data Brief">
        <title>Shoot transcriptome of the giant reed, Arundo donax.</title>
        <authorList>
            <person name="Barrero R.A."/>
            <person name="Guerrero F.D."/>
            <person name="Moolhuijzen P."/>
            <person name="Goolsby J.A."/>
            <person name="Tidwell J."/>
            <person name="Bellgard S.E."/>
            <person name="Bellgard M.I."/>
        </authorList>
    </citation>
    <scope>NUCLEOTIDE SEQUENCE</scope>
    <source>
        <tissue evidence="2">Shoot tissue taken approximately 20 cm above the soil surface</tissue>
    </source>
</reference>
<keyword evidence="1" id="KW-0472">Membrane</keyword>
<evidence type="ECO:0000313" key="2">
    <source>
        <dbReference type="EMBL" id="JAE09027.1"/>
    </source>
</evidence>
<reference evidence="2" key="1">
    <citation type="submission" date="2014-09" db="EMBL/GenBank/DDBJ databases">
        <authorList>
            <person name="Magalhaes I.L.F."/>
            <person name="Oliveira U."/>
            <person name="Santos F.R."/>
            <person name="Vidigal T.H.D.A."/>
            <person name="Brescovit A.D."/>
            <person name="Santos A.J."/>
        </authorList>
    </citation>
    <scope>NUCLEOTIDE SEQUENCE</scope>
    <source>
        <tissue evidence="2">Shoot tissue taken approximately 20 cm above the soil surface</tissue>
    </source>
</reference>
<evidence type="ECO:0000256" key="1">
    <source>
        <dbReference type="SAM" id="Phobius"/>
    </source>
</evidence>
<dbReference type="PROSITE" id="PS51257">
    <property type="entry name" value="PROKAR_LIPOPROTEIN"/>
    <property type="match status" value="1"/>
</dbReference>
<keyword evidence="1" id="KW-1133">Transmembrane helix</keyword>
<dbReference type="AlphaFoldDB" id="A0A0A9F9M1"/>
<protein>
    <submittedName>
        <fullName evidence="2">Uncharacterized protein</fullName>
    </submittedName>
</protein>
<name>A0A0A9F9M1_ARUDO</name>
<dbReference type="EMBL" id="GBRH01188869">
    <property type="protein sequence ID" value="JAE09027.1"/>
    <property type="molecule type" value="Transcribed_RNA"/>
</dbReference>
<proteinExistence type="predicted"/>
<accession>A0A0A9F9M1</accession>
<feature type="transmembrane region" description="Helical" evidence="1">
    <location>
        <begin position="12"/>
        <end position="31"/>
    </location>
</feature>
<keyword evidence="1" id="KW-0812">Transmembrane</keyword>